<dbReference type="AlphaFoldDB" id="A0A161PV90"/>
<comment type="caution">
    <text evidence="1">The sequence shown here is derived from an EMBL/GenBank/DDBJ whole genome shotgun (WGS) entry which is preliminary data.</text>
</comment>
<gene>
    <name evidence="1" type="ORF">ATZ99_10410</name>
</gene>
<dbReference type="EMBL" id="LOHZ01000025">
    <property type="protein sequence ID" value="KYO66796.1"/>
    <property type="molecule type" value="Genomic_DNA"/>
</dbReference>
<keyword evidence="2" id="KW-1185">Reference proteome</keyword>
<evidence type="ECO:0000313" key="2">
    <source>
        <dbReference type="Proteomes" id="UP000075737"/>
    </source>
</evidence>
<organism evidence="1 2">
    <name type="scientific">Thermovenabulum gondwanense</name>
    <dbReference type="NCBI Taxonomy" id="520767"/>
    <lineage>
        <taxon>Bacteria</taxon>
        <taxon>Bacillati</taxon>
        <taxon>Bacillota</taxon>
        <taxon>Clostridia</taxon>
        <taxon>Thermosediminibacterales</taxon>
        <taxon>Thermosediminibacteraceae</taxon>
        <taxon>Thermovenabulum</taxon>
    </lineage>
</organism>
<protein>
    <submittedName>
        <fullName evidence="1">Uncharacterized protein</fullName>
    </submittedName>
</protein>
<name>A0A161PV90_9FIRM</name>
<dbReference type="Proteomes" id="UP000075737">
    <property type="component" value="Unassembled WGS sequence"/>
</dbReference>
<dbReference type="STRING" id="520767.ATZ99_10410"/>
<accession>A0A161PV90</accession>
<proteinExistence type="predicted"/>
<evidence type="ECO:0000313" key="1">
    <source>
        <dbReference type="EMBL" id="KYO66796.1"/>
    </source>
</evidence>
<reference evidence="1 2" key="1">
    <citation type="submission" date="2015-12" db="EMBL/GenBank/DDBJ databases">
        <title>Draft genome of Thermovenabulum gondwanense isolated from a red thermophilic microbial mat colonisisng an outflow channel of a bore well.</title>
        <authorList>
            <person name="Patel B.K."/>
        </authorList>
    </citation>
    <scope>NUCLEOTIDE SEQUENCE [LARGE SCALE GENOMIC DNA]</scope>
    <source>
        <strain evidence="1 2">R270</strain>
    </source>
</reference>
<sequence>MNKYYIKMNINGIFYEDYIEPQMTLLDFIREKV</sequence>